<dbReference type="PANTHER" id="PTHR45994:SF1">
    <property type="entry name" value="FI21225P1"/>
    <property type="match status" value="1"/>
</dbReference>
<dbReference type="Gene3D" id="1.25.10.10">
    <property type="entry name" value="Leucine-rich Repeat Variant"/>
    <property type="match status" value="1"/>
</dbReference>
<proteinExistence type="predicted"/>
<dbReference type="EMBL" id="JAVFHQ010000025">
    <property type="protein sequence ID" value="KAK4544372.1"/>
    <property type="molecule type" value="Genomic_DNA"/>
</dbReference>
<keyword evidence="5" id="KW-1185">Reference proteome</keyword>
<evidence type="ECO:0000313" key="4">
    <source>
        <dbReference type="EMBL" id="KAK4544372.1"/>
    </source>
</evidence>
<dbReference type="GO" id="GO:0051879">
    <property type="term" value="F:Hsp90 protein binding"/>
    <property type="evidence" value="ECO:0007669"/>
    <property type="project" value="TreeGrafter"/>
</dbReference>
<feature type="domain" description="UNC-45/Cro1/She4 central" evidence="3">
    <location>
        <begin position="221"/>
        <end position="380"/>
    </location>
</feature>
<dbReference type="InterPro" id="IPR024660">
    <property type="entry name" value="UCS_central_dom"/>
</dbReference>
<keyword evidence="2" id="KW-0963">Cytoplasm</keyword>
<dbReference type="GO" id="GO:0005737">
    <property type="term" value="C:cytoplasm"/>
    <property type="evidence" value="ECO:0007669"/>
    <property type="project" value="UniProtKB-SubCell"/>
</dbReference>
<protein>
    <recommendedName>
        <fullName evidence="3">UNC-45/Cro1/She4 central domain-containing protein</fullName>
    </recommendedName>
</protein>
<name>A0AAV9JH06_9PEZI</name>
<dbReference type="InterPro" id="IPR016024">
    <property type="entry name" value="ARM-type_fold"/>
</dbReference>
<organism evidence="4 5">
    <name type="scientific">Oleoguttula mirabilis</name>
    <dbReference type="NCBI Taxonomy" id="1507867"/>
    <lineage>
        <taxon>Eukaryota</taxon>
        <taxon>Fungi</taxon>
        <taxon>Dikarya</taxon>
        <taxon>Ascomycota</taxon>
        <taxon>Pezizomycotina</taxon>
        <taxon>Dothideomycetes</taxon>
        <taxon>Dothideomycetidae</taxon>
        <taxon>Mycosphaerellales</taxon>
        <taxon>Teratosphaeriaceae</taxon>
        <taxon>Oleoguttula</taxon>
    </lineage>
</organism>
<dbReference type="Pfam" id="PF11701">
    <property type="entry name" value="UNC45-central"/>
    <property type="match status" value="1"/>
</dbReference>
<dbReference type="Gene3D" id="1.25.10.100">
    <property type="match status" value="1"/>
</dbReference>
<accession>A0AAV9JH06</accession>
<sequence>MSRTPDDDKLATLLAQVDEAIELKQLAKAADLLREASQIKADDVEVKKRWLKLQNQEGAVDGAAKVLQRYLESGKDEDGHKVIQALEHIRLSPVAANAAYDLLLGADKKLGLLDELTGTLLGRQFEVQKRVAAALVSNATEVFERMFHTGTESFKAFAGVPLDNAVWSSKEAQVAAQQDVFRLCIATLMEAGVERPESLMRAIARQLAIQPDSVACLIDEDVFDVILADLDIRLDSTLRSQAMLSTSKLLEVSQQAGETLFAEFVTVRVAKQTNDDLIRAFSAAAAVFPILPAVAAKLFMTDGFVQQLVPNLERNSDAAVAGKRKSKTLEQAALELLSAACIDKACRGAIERYCTHWLLGLSDEREGVHKALAALVLAKVSEHSVDEVTEKLFVLVLQEDAESSQAIEGLAYTSLQPKIKETIASNRPLLQSLVAALKDRPASAFGTLTVFCNMTAYRQTQSEETKKMSQIKAYANSMKPTTEDPLDGEKRVTARCKKLLDHDAVPALVACCKQTRSPTSIALVVRVLLAVAKEQKHRVKMAQQGAVRLLLQIHNRTATTDKSTSEAALIERGAAHCLARLLISVNPAHVFSSGLPATSAVSALVLLLLDDSGSEQRDLLPTFEALLALTNLASMEDPTARELIVRSSFEKIEDLLFSPNTLVQRASVELVCNLMASPSCVAKFADGSKDAQRRMQILLALSDVEDLAARRAAGGALAMLTEWDAAVDAVLGAKEGKGVKSVLVMCQDDNEEMKHRGLVCVTNLVNAPDEAGIKAMATIKELGGMEIVREALKGTRNPDILKIGVELLKKLG</sequence>
<dbReference type="Proteomes" id="UP001324427">
    <property type="component" value="Unassembled WGS sequence"/>
</dbReference>
<evidence type="ECO:0000256" key="2">
    <source>
        <dbReference type="ARBA" id="ARBA00022490"/>
    </source>
</evidence>
<reference evidence="4 5" key="1">
    <citation type="submission" date="2021-11" db="EMBL/GenBank/DDBJ databases">
        <title>Black yeast isolated from Biological Soil Crust.</title>
        <authorList>
            <person name="Kurbessoian T."/>
        </authorList>
    </citation>
    <scope>NUCLEOTIDE SEQUENCE [LARGE SCALE GENOMIC DNA]</scope>
    <source>
        <strain evidence="4 5">CCFEE 5522</strain>
    </source>
</reference>
<gene>
    <name evidence="4" type="ORF">LTR36_004263</name>
</gene>
<evidence type="ECO:0000313" key="5">
    <source>
        <dbReference type="Proteomes" id="UP001324427"/>
    </source>
</evidence>
<dbReference type="AlphaFoldDB" id="A0AAV9JH06"/>
<dbReference type="PANTHER" id="PTHR45994">
    <property type="entry name" value="FI21225P1"/>
    <property type="match status" value="1"/>
</dbReference>
<comment type="caution">
    <text evidence="4">The sequence shown here is derived from an EMBL/GenBank/DDBJ whole genome shotgun (WGS) entry which is preliminary data.</text>
</comment>
<dbReference type="SUPFAM" id="SSF48371">
    <property type="entry name" value="ARM repeat"/>
    <property type="match status" value="1"/>
</dbReference>
<dbReference type="InterPro" id="IPR011989">
    <property type="entry name" value="ARM-like"/>
</dbReference>
<comment type="subcellular location">
    <subcellularLocation>
        <location evidence="1">Cytoplasm</location>
    </subcellularLocation>
</comment>
<evidence type="ECO:0000256" key="1">
    <source>
        <dbReference type="ARBA" id="ARBA00004496"/>
    </source>
</evidence>
<evidence type="ECO:0000259" key="3">
    <source>
        <dbReference type="Pfam" id="PF11701"/>
    </source>
</evidence>